<reference evidence="2 3" key="1">
    <citation type="submission" date="2017-06" db="EMBL/GenBank/DDBJ databases">
        <title>Genome sequencing of cyanobaciteial culture collection at National Institute for Environmental Studies (NIES).</title>
        <authorList>
            <person name="Hirose Y."/>
            <person name="Shimura Y."/>
            <person name="Fujisawa T."/>
            <person name="Nakamura Y."/>
            <person name="Kawachi M."/>
        </authorList>
    </citation>
    <scope>NUCLEOTIDE SEQUENCE [LARGE SCALE GENOMIC DNA]</scope>
    <source>
        <strain evidence="2 3">NIES-23</strain>
    </source>
</reference>
<evidence type="ECO:0000313" key="2">
    <source>
        <dbReference type="EMBL" id="BAY72176.1"/>
    </source>
</evidence>
<feature type="compositionally biased region" description="Low complexity" evidence="1">
    <location>
        <begin position="24"/>
        <end position="33"/>
    </location>
</feature>
<evidence type="ECO:0000313" key="3">
    <source>
        <dbReference type="Proteomes" id="UP000217507"/>
    </source>
</evidence>
<feature type="compositionally biased region" description="Gly residues" evidence="1">
    <location>
        <begin position="34"/>
        <end position="55"/>
    </location>
</feature>
<evidence type="ECO:0000256" key="1">
    <source>
        <dbReference type="SAM" id="MobiDB-lite"/>
    </source>
</evidence>
<dbReference type="EMBL" id="AP018216">
    <property type="protein sequence ID" value="BAY72176.1"/>
    <property type="molecule type" value="Genomic_DNA"/>
</dbReference>
<protein>
    <submittedName>
        <fullName evidence="2">Uncharacterized protein</fullName>
    </submittedName>
</protein>
<sequence length="95" mass="9924">MSNQTVASNLLADLSTEQQQFLVGGQQTTQPRQGQGGCPGGMGMGSGGMGMGSGGTDQDSWDQNGYDQEGGGSGGSFGSRRRRLRVRLSGYVYLR</sequence>
<proteinExistence type="predicted"/>
<feature type="compositionally biased region" description="Polar residues" evidence="1">
    <location>
        <begin position="56"/>
        <end position="66"/>
    </location>
</feature>
<organism evidence="2 3">
    <name type="scientific">Trichormus variabilis NIES-23</name>
    <dbReference type="NCBI Taxonomy" id="1973479"/>
    <lineage>
        <taxon>Bacteria</taxon>
        <taxon>Bacillati</taxon>
        <taxon>Cyanobacteriota</taxon>
        <taxon>Cyanophyceae</taxon>
        <taxon>Nostocales</taxon>
        <taxon>Nostocaceae</taxon>
        <taxon>Trichormus</taxon>
    </lineage>
</organism>
<feature type="compositionally biased region" description="Gly residues" evidence="1">
    <location>
        <begin position="68"/>
        <end position="77"/>
    </location>
</feature>
<dbReference type="Proteomes" id="UP000217507">
    <property type="component" value="Chromosome"/>
</dbReference>
<gene>
    <name evidence="2" type="ORF">NIES23_50000</name>
</gene>
<dbReference type="AlphaFoldDB" id="A0A1Z4KT40"/>
<name>A0A1Z4KT40_ANAVA</name>
<accession>A0A1Z4KT40</accession>
<feature type="region of interest" description="Disordered" evidence="1">
    <location>
        <begin position="21"/>
        <end position="81"/>
    </location>
</feature>